<keyword evidence="5" id="KW-1185">Reference proteome</keyword>
<evidence type="ECO:0008006" key="6">
    <source>
        <dbReference type="Google" id="ProtNLM"/>
    </source>
</evidence>
<dbReference type="InterPro" id="IPR036291">
    <property type="entry name" value="NAD(P)-bd_dom_sf"/>
</dbReference>
<dbReference type="Proteomes" id="UP000567179">
    <property type="component" value="Unassembled WGS sequence"/>
</dbReference>
<dbReference type="Gene3D" id="3.40.50.720">
    <property type="entry name" value="NAD(P)-binding Rossmann-like Domain"/>
    <property type="match status" value="1"/>
</dbReference>
<dbReference type="Pfam" id="PF00106">
    <property type="entry name" value="adh_short"/>
    <property type="match status" value="1"/>
</dbReference>
<organism evidence="4 5">
    <name type="scientific">Psilocybe cf. subviscida</name>
    <dbReference type="NCBI Taxonomy" id="2480587"/>
    <lineage>
        <taxon>Eukaryota</taxon>
        <taxon>Fungi</taxon>
        <taxon>Dikarya</taxon>
        <taxon>Basidiomycota</taxon>
        <taxon>Agaricomycotina</taxon>
        <taxon>Agaricomycetes</taxon>
        <taxon>Agaricomycetidae</taxon>
        <taxon>Agaricales</taxon>
        <taxon>Agaricineae</taxon>
        <taxon>Strophariaceae</taxon>
        <taxon>Psilocybe</taxon>
    </lineage>
</organism>
<dbReference type="PANTHER" id="PTHR24320:SF236">
    <property type="entry name" value="SHORT-CHAIN DEHYDROGENASE-RELATED"/>
    <property type="match status" value="1"/>
</dbReference>
<reference evidence="4 5" key="1">
    <citation type="journal article" date="2020" name="ISME J.">
        <title>Uncovering the hidden diversity of litter-decomposition mechanisms in mushroom-forming fungi.</title>
        <authorList>
            <person name="Floudas D."/>
            <person name="Bentzer J."/>
            <person name="Ahren D."/>
            <person name="Johansson T."/>
            <person name="Persson P."/>
            <person name="Tunlid A."/>
        </authorList>
    </citation>
    <scope>NUCLEOTIDE SEQUENCE [LARGE SCALE GENOMIC DNA]</scope>
    <source>
        <strain evidence="4 5">CBS 101986</strain>
    </source>
</reference>
<dbReference type="SUPFAM" id="SSF51735">
    <property type="entry name" value="NAD(P)-binding Rossmann-fold domains"/>
    <property type="match status" value="1"/>
</dbReference>
<evidence type="ECO:0000313" key="5">
    <source>
        <dbReference type="Proteomes" id="UP000567179"/>
    </source>
</evidence>
<name>A0A8H5BNW4_9AGAR</name>
<dbReference type="PRINTS" id="PR00081">
    <property type="entry name" value="GDHRDH"/>
</dbReference>
<evidence type="ECO:0000256" key="3">
    <source>
        <dbReference type="ARBA" id="ARBA00023002"/>
    </source>
</evidence>
<keyword evidence="2" id="KW-0521">NADP</keyword>
<dbReference type="AlphaFoldDB" id="A0A8H5BNW4"/>
<dbReference type="InterPro" id="IPR002347">
    <property type="entry name" value="SDR_fam"/>
</dbReference>
<dbReference type="PANTHER" id="PTHR24320">
    <property type="entry name" value="RETINOL DEHYDROGENASE"/>
    <property type="match status" value="1"/>
</dbReference>
<protein>
    <recommendedName>
        <fullName evidence="6">NAD(P)-binding protein</fullName>
    </recommendedName>
</protein>
<accession>A0A8H5BNW4</accession>
<dbReference type="EMBL" id="JAACJJ010000014">
    <property type="protein sequence ID" value="KAF5326839.1"/>
    <property type="molecule type" value="Genomic_DNA"/>
</dbReference>
<keyword evidence="3" id="KW-0560">Oxidoreductase</keyword>
<comment type="similarity">
    <text evidence="1">Belongs to the short-chain dehydrogenases/reductases (SDR) family.</text>
</comment>
<dbReference type="GO" id="GO:0016491">
    <property type="term" value="F:oxidoreductase activity"/>
    <property type="evidence" value="ECO:0007669"/>
    <property type="project" value="UniProtKB-KW"/>
</dbReference>
<evidence type="ECO:0000256" key="2">
    <source>
        <dbReference type="ARBA" id="ARBA00022857"/>
    </source>
</evidence>
<sequence length="313" mass="33835">MGAAFSWLKEAFPLATQFTPEDIPDLSGKVMIVTGANTGVGKETAKALLQHNAKVYIAARNANKAKQAIEDLKKETGKEALILQLDLSDLRSIKAAAEEFASKEKALHVLFNNAGVMTPPIDMLTAQGYDLQFGTNVLGHFYFTKLLVPVLLEGAKSTPDSKARVVNTSSSGSWFANSVNFNTLKDTSARKKAGGHYLYCQSKLGNVLLSTELARKYGDQGIVSTALNPGNLKSELTRHISAAERFLLGLLILYPVPLGALTQLYAGTSAEGVGFNGKYLIPWARMGTANPAGEDPTLAAELWRWMEEQVETI</sequence>
<proteinExistence type="inferred from homology"/>
<evidence type="ECO:0000256" key="1">
    <source>
        <dbReference type="ARBA" id="ARBA00006484"/>
    </source>
</evidence>
<comment type="caution">
    <text evidence="4">The sequence shown here is derived from an EMBL/GenBank/DDBJ whole genome shotgun (WGS) entry which is preliminary data.</text>
</comment>
<gene>
    <name evidence="4" type="ORF">D9619_004230</name>
</gene>
<evidence type="ECO:0000313" key="4">
    <source>
        <dbReference type="EMBL" id="KAF5326839.1"/>
    </source>
</evidence>
<dbReference type="OrthoDB" id="191139at2759"/>